<dbReference type="Proteomes" id="UP001652661">
    <property type="component" value="Chromosome 3R"/>
</dbReference>
<dbReference type="OrthoDB" id="434092at2759"/>
<keyword evidence="4 10" id="KW-0812">Transmembrane</keyword>
<feature type="transmembrane region" description="Helical" evidence="10">
    <location>
        <begin position="131"/>
        <end position="150"/>
    </location>
</feature>
<evidence type="ECO:0000256" key="4">
    <source>
        <dbReference type="ARBA" id="ARBA00022692"/>
    </source>
</evidence>
<reference evidence="12" key="1">
    <citation type="submission" date="2025-08" db="UniProtKB">
        <authorList>
            <consortium name="RefSeq"/>
        </authorList>
    </citation>
    <scope>IDENTIFICATION</scope>
    <source>
        <strain evidence="12">14028-0561.14</strain>
        <tissue evidence="12">Whole fly</tissue>
    </source>
</reference>
<dbReference type="GO" id="GO:0034625">
    <property type="term" value="P:fatty acid elongation, monounsaturated fatty acid"/>
    <property type="evidence" value="ECO:0007669"/>
    <property type="project" value="TreeGrafter"/>
</dbReference>
<dbReference type="PANTHER" id="PTHR11157:SF116">
    <property type="entry name" value="ELONGATION OF VERY LONG CHAIN FATTY ACIDS PROTEIN-RELATED"/>
    <property type="match status" value="1"/>
</dbReference>
<dbReference type="Pfam" id="PF01151">
    <property type="entry name" value="ELO"/>
    <property type="match status" value="1"/>
</dbReference>
<keyword evidence="9 10" id="KW-0275">Fatty acid biosynthesis</keyword>
<evidence type="ECO:0000256" key="7">
    <source>
        <dbReference type="ARBA" id="ARBA00023098"/>
    </source>
</evidence>
<dbReference type="PANTHER" id="PTHR11157">
    <property type="entry name" value="FATTY ACID ACYL TRANSFERASE-RELATED"/>
    <property type="match status" value="1"/>
</dbReference>
<keyword evidence="3 10" id="KW-0808">Transferase</keyword>
<evidence type="ECO:0000256" key="6">
    <source>
        <dbReference type="ARBA" id="ARBA00022989"/>
    </source>
</evidence>
<feature type="transmembrane region" description="Helical" evidence="10">
    <location>
        <begin position="103"/>
        <end position="124"/>
    </location>
</feature>
<feature type="transmembrane region" description="Helical" evidence="10">
    <location>
        <begin position="191"/>
        <end position="212"/>
    </location>
</feature>
<accession>A0A6P4JNP4</accession>
<keyword evidence="2 10" id="KW-0444">Lipid biosynthesis</keyword>
<dbReference type="InterPro" id="IPR002076">
    <property type="entry name" value="ELO_fam"/>
</dbReference>
<keyword evidence="11" id="KW-1185">Reference proteome</keyword>
<evidence type="ECO:0000313" key="11">
    <source>
        <dbReference type="Proteomes" id="UP001652661"/>
    </source>
</evidence>
<evidence type="ECO:0000256" key="1">
    <source>
        <dbReference type="ARBA" id="ARBA00004141"/>
    </source>
</evidence>
<gene>
    <name evidence="12" type="primary">LOC108084580</name>
</gene>
<feature type="transmembrane region" description="Helical" evidence="10">
    <location>
        <begin position="224"/>
        <end position="242"/>
    </location>
</feature>
<evidence type="ECO:0000256" key="3">
    <source>
        <dbReference type="ARBA" id="ARBA00022679"/>
    </source>
</evidence>
<keyword evidence="7 10" id="KW-0443">Lipid metabolism</keyword>
<evidence type="ECO:0000256" key="8">
    <source>
        <dbReference type="ARBA" id="ARBA00023136"/>
    </source>
</evidence>
<dbReference type="AlphaFoldDB" id="A0A6P4JNP4"/>
<comment type="similarity">
    <text evidence="10">Belongs to the ELO family.</text>
</comment>
<dbReference type="GO" id="GO:0009922">
    <property type="term" value="F:fatty acid elongase activity"/>
    <property type="evidence" value="ECO:0007669"/>
    <property type="project" value="UniProtKB-EC"/>
</dbReference>
<dbReference type="GO" id="GO:0042761">
    <property type="term" value="P:very long-chain fatty acid biosynthetic process"/>
    <property type="evidence" value="ECO:0007669"/>
    <property type="project" value="TreeGrafter"/>
</dbReference>
<evidence type="ECO:0000256" key="10">
    <source>
        <dbReference type="RuleBase" id="RU361115"/>
    </source>
</evidence>
<name>A0A6P4JNP4_DROKI</name>
<dbReference type="EC" id="2.3.1.199" evidence="10"/>
<comment type="catalytic activity">
    <reaction evidence="10">
        <text>a very-long-chain acyl-CoA + malonyl-CoA + H(+) = a very-long-chain 3-oxoacyl-CoA + CO2 + CoA</text>
        <dbReference type="Rhea" id="RHEA:32727"/>
        <dbReference type="ChEBI" id="CHEBI:15378"/>
        <dbReference type="ChEBI" id="CHEBI:16526"/>
        <dbReference type="ChEBI" id="CHEBI:57287"/>
        <dbReference type="ChEBI" id="CHEBI:57384"/>
        <dbReference type="ChEBI" id="CHEBI:90725"/>
        <dbReference type="ChEBI" id="CHEBI:90736"/>
        <dbReference type="EC" id="2.3.1.199"/>
    </reaction>
</comment>
<comment type="subcellular location">
    <subcellularLocation>
        <location evidence="1">Membrane</location>
        <topology evidence="1">Multi-pass membrane protein</topology>
    </subcellularLocation>
</comment>
<dbReference type="GO" id="GO:0034626">
    <property type="term" value="P:fatty acid elongation, polyunsaturated fatty acid"/>
    <property type="evidence" value="ECO:0007669"/>
    <property type="project" value="TreeGrafter"/>
</dbReference>
<dbReference type="RefSeq" id="XP_017036343.1">
    <property type="nucleotide sequence ID" value="XM_017180854.3"/>
</dbReference>
<dbReference type="GO" id="GO:0030148">
    <property type="term" value="P:sphingolipid biosynthetic process"/>
    <property type="evidence" value="ECO:0007669"/>
    <property type="project" value="TreeGrafter"/>
</dbReference>
<feature type="transmembrane region" description="Helical" evidence="10">
    <location>
        <begin position="156"/>
        <end position="179"/>
    </location>
</feature>
<dbReference type="GO" id="GO:0005789">
    <property type="term" value="C:endoplasmic reticulum membrane"/>
    <property type="evidence" value="ECO:0007669"/>
    <property type="project" value="TreeGrafter"/>
</dbReference>
<organism evidence="11 12">
    <name type="scientific">Drosophila kikkawai</name>
    <name type="common">Fruit fly</name>
    <dbReference type="NCBI Taxonomy" id="30033"/>
    <lineage>
        <taxon>Eukaryota</taxon>
        <taxon>Metazoa</taxon>
        <taxon>Ecdysozoa</taxon>
        <taxon>Arthropoda</taxon>
        <taxon>Hexapoda</taxon>
        <taxon>Insecta</taxon>
        <taxon>Pterygota</taxon>
        <taxon>Neoptera</taxon>
        <taxon>Endopterygota</taxon>
        <taxon>Diptera</taxon>
        <taxon>Brachycera</taxon>
        <taxon>Muscomorpha</taxon>
        <taxon>Ephydroidea</taxon>
        <taxon>Drosophilidae</taxon>
        <taxon>Drosophila</taxon>
        <taxon>Sophophora</taxon>
    </lineage>
</organism>
<evidence type="ECO:0000256" key="9">
    <source>
        <dbReference type="ARBA" id="ARBA00023160"/>
    </source>
</evidence>
<evidence type="ECO:0000313" key="12">
    <source>
        <dbReference type="RefSeq" id="XP_017036343.1"/>
    </source>
</evidence>
<proteinExistence type="inferred from homology"/>
<dbReference type="GeneID" id="108084580"/>
<dbReference type="GO" id="GO:0019367">
    <property type="term" value="P:fatty acid elongation, saturated fatty acid"/>
    <property type="evidence" value="ECO:0007669"/>
    <property type="project" value="TreeGrafter"/>
</dbReference>
<feature type="transmembrane region" description="Helical" evidence="10">
    <location>
        <begin position="15"/>
        <end position="36"/>
    </location>
</feature>
<keyword evidence="6 10" id="KW-1133">Transmembrane helix</keyword>
<keyword evidence="5 10" id="KW-0276">Fatty acid metabolism</keyword>
<evidence type="ECO:0000256" key="5">
    <source>
        <dbReference type="ARBA" id="ARBA00022832"/>
    </source>
</evidence>
<sequence length="254" mass="29994">MFEIFRTPYVDSKQLPLATGPVPILIIITGYLLVIFKGGRKFMKHREAYKLNGVLKCYNMIQILYNIAMLLPGFYFLFVFRPYNFKCMKVLPQDHPLKNWERTIAYAYYINKIVDLLDTFFIVLRKKYRQITYLHVFHHVLMPSAGYLIIRFHGYGGHLFLLCFLNVIVHVVMYCYYYSAIAGSAVPWKRYLTLLQMLQFILMFAHCAYTAAQPECQTSQGMTFLYSCSSAIMLIMFTNFYVQCYMRNSKQKEN</sequence>
<protein>
    <recommendedName>
        <fullName evidence="10">Elongation of very long chain fatty acids protein</fullName>
        <ecNumber evidence="10">2.3.1.199</ecNumber>
    </recommendedName>
    <alternativeName>
        <fullName evidence="10">Very-long-chain 3-oxoacyl-CoA synthase</fullName>
    </alternativeName>
</protein>
<evidence type="ECO:0000256" key="2">
    <source>
        <dbReference type="ARBA" id="ARBA00022516"/>
    </source>
</evidence>
<feature type="transmembrane region" description="Helical" evidence="10">
    <location>
        <begin position="57"/>
        <end position="83"/>
    </location>
</feature>
<keyword evidence="8 10" id="KW-0472">Membrane</keyword>